<keyword evidence="4" id="KW-0813">Transport</keyword>
<evidence type="ECO:0000256" key="5">
    <source>
        <dbReference type="ARBA" id="ARBA00022989"/>
    </source>
</evidence>
<dbReference type="GO" id="GO:0005886">
    <property type="term" value="C:plasma membrane"/>
    <property type="evidence" value="ECO:0007669"/>
    <property type="project" value="UniProtKB-SubCell"/>
</dbReference>
<dbReference type="PANTHER" id="PTHR36570:SF2">
    <property type="entry name" value="DISULFIDE BOND FORMATION PROTEIN B"/>
    <property type="match status" value="1"/>
</dbReference>
<dbReference type="InterPro" id="IPR050183">
    <property type="entry name" value="DsbB"/>
</dbReference>
<protein>
    <submittedName>
        <fullName evidence="9">Disulfide bond formation protein DsbB</fullName>
    </submittedName>
</protein>
<evidence type="ECO:0000256" key="2">
    <source>
        <dbReference type="ARBA" id="ARBA00022475"/>
    </source>
</evidence>
<feature type="transmembrane region" description="Helical" evidence="8">
    <location>
        <begin position="147"/>
        <end position="167"/>
    </location>
</feature>
<dbReference type="SUPFAM" id="SSF158442">
    <property type="entry name" value="DsbB-like"/>
    <property type="match status" value="1"/>
</dbReference>
<evidence type="ECO:0000256" key="7">
    <source>
        <dbReference type="ARBA" id="ARBA00023284"/>
    </source>
</evidence>
<feature type="transmembrane region" description="Helical" evidence="8">
    <location>
        <begin position="47"/>
        <end position="64"/>
    </location>
</feature>
<feature type="transmembrane region" description="Helical" evidence="8">
    <location>
        <begin position="71"/>
        <end position="91"/>
    </location>
</feature>
<keyword evidence="4" id="KW-0249">Electron transport</keyword>
<proteinExistence type="predicted"/>
<dbReference type="GO" id="GO:0006457">
    <property type="term" value="P:protein folding"/>
    <property type="evidence" value="ECO:0007669"/>
    <property type="project" value="InterPro"/>
</dbReference>
<evidence type="ECO:0000313" key="9">
    <source>
        <dbReference type="EMBL" id="CAA6827997.1"/>
    </source>
</evidence>
<evidence type="ECO:0000256" key="3">
    <source>
        <dbReference type="ARBA" id="ARBA00022692"/>
    </source>
</evidence>
<name>A0A6S6UG23_9GAMM</name>
<gene>
    <name evidence="9" type="ORF">HELGO_WM49490</name>
</gene>
<dbReference type="EMBL" id="CACVAT010000455">
    <property type="protein sequence ID" value="CAA6827997.1"/>
    <property type="molecule type" value="Genomic_DNA"/>
</dbReference>
<sequence>MLKKLTELNRSAWFWITLIVLCFAQEAVALYYQYVLHYDPCMLCVHIRAWVMAIMLLAILGLFLRNSRIGLVITNLLMLSAAGGMLERAYMTLGTERGWVDGSCGDLESGYPTWLPLDQWWPAMFQPLEACGLTPWLIQQVMSMADALMLLSGGLVLVMLVLFLNSIRAAVSE</sequence>
<evidence type="ECO:0000256" key="6">
    <source>
        <dbReference type="ARBA" id="ARBA00023136"/>
    </source>
</evidence>
<dbReference type="InterPro" id="IPR023380">
    <property type="entry name" value="DsbB-like_sf"/>
</dbReference>
<dbReference type="Pfam" id="PF02600">
    <property type="entry name" value="DsbB"/>
    <property type="match status" value="1"/>
</dbReference>
<comment type="subcellular location">
    <subcellularLocation>
        <location evidence="1">Cell membrane</location>
        <topology evidence="1">Multi-pass membrane protein</topology>
    </subcellularLocation>
</comment>
<evidence type="ECO:0000256" key="8">
    <source>
        <dbReference type="SAM" id="Phobius"/>
    </source>
</evidence>
<keyword evidence="7" id="KW-0676">Redox-active center</keyword>
<organism evidence="9">
    <name type="scientific">uncultured Thiotrichaceae bacterium</name>
    <dbReference type="NCBI Taxonomy" id="298394"/>
    <lineage>
        <taxon>Bacteria</taxon>
        <taxon>Pseudomonadati</taxon>
        <taxon>Pseudomonadota</taxon>
        <taxon>Gammaproteobacteria</taxon>
        <taxon>Thiotrichales</taxon>
        <taxon>Thiotrichaceae</taxon>
        <taxon>environmental samples</taxon>
    </lineage>
</organism>
<keyword evidence="2" id="KW-1003">Cell membrane</keyword>
<keyword evidence="6 8" id="KW-0472">Membrane</keyword>
<keyword evidence="3 8" id="KW-0812">Transmembrane</keyword>
<reference evidence="9" key="1">
    <citation type="submission" date="2020-01" db="EMBL/GenBank/DDBJ databases">
        <authorList>
            <person name="Meier V. D."/>
            <person name="Meier V D."/>
        </authorList>
    </citation>
    <scope>NUCLEOTIDE SEQUENCE</scope>
    <source>
        <strain evidence="9">HLG_WM_MAG_09</strain>
    </source>
</reference>
<accession>A0A6S6UG23</accession>
<evidence type="ECO:0000256" key="1">
    <source>
        <dbReference type="ARBA" id="ARBA00004651"/>
    </source>
</evidence>
<dbReference type="Gene3D" id="1.20.1550.10">
    <property type="entry name" value="DsbB-like"/>
    <property type="match status" value="1"/>
</dbReference>
<keyword evidence="5 8" id="KW-1133">Transmembrane helix</keyword>
<dbReference type="GO" id="GO:0015035">
    <property type="term" value="F:protein-disulfide reductase activity"/>
    <property type="evidence" value="ECO:0007669"/>
    <property type="project" value="InterPro"/>
</dbReference>
<dbReference type="AlphaFoldDB" id="A0A6S6UG23"/>
<evidence type="ECO:0000256" key="4">
    <source>
        <dbReference type="ARBA" id="ARBA00022982"/>
    </source>
</evidence>
<dbReference type="InterPro" id="IPR003752">
    <property type="entry name" value="DiS_bond_form_DsbB/BdbC"/>
</dbReference>
<feature type="transmembrane region" description="Helical" evidence="8">
    <location>
        <begin position="12"/>
        <end position="35"/>
    </location>
</feature>
<dbReference type="PANTHER" id="PTHR36570">
    <property type="entry name" value="DISULFIDE BOND FORMATION PROTEIN B"/>
    <property type="match status" value="1"/>
</dbReference>